<dbReference type="GO" id="GO:0003676">
    <property type="term" value="F:nucleic acid binding"/>
    <property type="evidence" value="ECO:0007669"/>
    <property type="project" value="InterPro"/>
</dbReference>
<evidence type="ECO:0000259" key="1">
    <source>
        <dbReference type="PROSITE" id="PS50994"/>
    </source>
</evidence>
<dbReference type="PANTHER" id="PTHR37984:SF5">
    <property type="entry name" value="PROTEIN NYNRIN-LIKE"/>
    <property type="match status" value="1"/>
</dbReference>
<dbReference type="InterPro" id="IPR012337">
    <property type="entry name" value="RNaseH-like_sf"/>
</dbReference>
<protein>
    <submittedName>
        <fullName evidence="2">Uncharacterized protein K02A2.6</fullName>
    </submittedName>
</protein>
<dbReference type="GO" id="GO:0015074">
    <property type="term" value="P:DNA integration"/>
    <property type="evidence" value="ECO:0007669"/>
    <property type="project" value="InterPro"/>
</dbReference>
<dbReference type="InterPro" id="IPR050951">
    <property type="entry name" value="Retrovirus_Pol_polyprotein"/>
</dbReference>
<dbReference type="EMBL" id="KQ977093">
    <property type="protein sequence ID" value="KYN05842.1"/>
    <property type="molecule type" value="Genomic_DNA"/>
</dbReference>
<dbReference type="PANTHER" id="PTHR37984">
    <property type="entry name" value="PROTEIN CBG26694"/>
    <property type="match status" value="1"/>
</dbReference>
<dbReference type="InterPro" id="IPR036397">
    <property type="entry name" value="RNaseH_sf"/>
</dbReference>
<dbReference type="InterPro" id="IPR001584">
    <property type="entry name" value="Integrase_cat-core"/>
</dbReference>
<dbReference type="Proteomes" id="UP000078542">
    <property type="component" value="Unassembled WGS sequence"/>
</dbReference>
<accession>A0A151ILS5</accession>
<dbReference type="OrthoDB" id="7696944at2759"/>
<dbReference type="SUPFAM" id="SSF53098">
    <property type="entry name" value="Ribonuclease H-like"/>
    <property type="match status" value="1"/>
</dbReference>
<gene>
    <name evidence="2" type="ORF">ALC62_03224</name>
</gene>
<name>A0A151ILS5_9HYME</name>
<evidence type="ECO:0000313" key="2">
    <source>
        <dbReference type="EMBL" id="KYN05842.1"/>
    </source>
</evidence>
<proteinExistence type="predicted"/>
<reference evidence="2 3" key="1">
    <citation type="submission" date="2016-03" db="EMBL/GenBank/DDBJ databases">
        <title>Cyphomyrmex costatus WGS genome.</title>
        <authorList>
            <person name="Nygaard S."/>
            <person name="Hu H."/>
            <person name="Boomsma J."/>
            <person name="Zhang G."/>
        </authorList>
    </citation>
    <scope>NUCLEOTIDE SEQUENCE [LARGE SCALE GENOMIC DNA]</scope>
    <source>
        <strain evidence="2">MS0001</strain>
        <tissue evidence="2">Whole body</tissue>
    </source>
</reference>
<dbReference type="PROSITE" id="PS50994">
    <property type="entry name" value="INTEGRASE"/>
    <property type="match status" value="1"/>
</dbReference>
<sequence>MKDISAESTIRAVKEYTSTWGVPYQIVSDNGPAFASEQFKEFVSRNAIKHTKTVPYHPASNGTAENAVRTFKRKFKLLLKDYTRQDALCKYLFHYRVTPHCTTEKSPAELQLNRRLRTRLDIIKPDIRKRIESKQRDQQRFFKGNRTVTFRENDSVMAKDFRTRSWRQAEIVEQTSPVSYNVKTDDGRIWRRHTDQLRACNLQLPESQACEDSARPSDFVISNRKNSINPNVGDTYVKSGAQANDCNIDSKVLEEHRKSVLTPGKKVLVKSSVLDTPVEGLRRSSRVPKPRKVLDL</sequence>
<dbReference type="KEGG" id="ccoa:108783585"/>
<dbReference type="STRING" id="456900.A0A151ILS5"/>
<dbReference type="Gene3D" id="3.30.420.10">
    <property type="entry name" value="Ribonuclease H-like superfamily/Ribonuclease H"/>
    <property type="match status" value="1"/>
</dbReference>
<keyword evidence="3" id="KW-1185">Reference proteome</keyword>
<dbReference type="AlphaFoldDB" id="A0A151ILS5"/>
<feature type="domain" description="Integrase catalytic" evidence="1">
    <location>
        <begin position="1"/>
        <end position="133"/>
    </location>
</feature>
<organism evidence="2 3">
    <name type="scientific">Cyphomyrmex costatus</name>
    <dbReference type="NCBI Taxonomy" id="456900"/>
    <lineage>
        <taxon>Eukaryota</taxon>
        <taxon>Metazoa</taxon>
        <taxon>Ecdysozoa</taxon>
        <taxon>Arthropoda</taxon>
        <taxon>Hexapoda</taxon>
        <taxon>Insecta</taxon>
        <taxon>Pterygota</taxon>
        <taxon>Neoptera</taxon>
        <taxon>Endopterygota</taxon>
        <taxon>Hymenoptera</taxon>
        <taxon>Apocrita</taxon>
        <taxon>Aculeata</taxon>
        <taxon>Formicoidea</taxon>
        <taxon>Formicidae</taxon>
        <taxon>Myrmicinae</taxon>
        <taxon>Cyphomyrmex</taxon>
    </lineage>
</organism>
<evidence type="ECO:0000313" key="3">
    <source>
        <dbReference type="Proteomes" id="UP000078542"/>
    </source>
</evidence>